<evidence type="ECO:0000313" key="3">
    <source>
        <dbReference type="EMBL" id="CAN74120.1"/>
    </source>
</evidence>
<dbReference type="SUPFAM" id="SSF54447">
    <property type="entry name" value="ssDNA-binding transcriptional regulator domain"/>
    <property type="match status" value="1"/>
</dbReference>
<dbReference type="InterPro" id="IPR009044">
    <property type="entry name" value="ssDNA-bd_transcriptional_reg"/>
</dbReference>
<dbReference type="Pfam" id="PF08536">
    <property type="entry name" value="Whirly"/>
    <property type="match status" value="1"/>
</dbReference>
<proteinExistence type="inferred from homology"/>
<dbReference type="OrthoDB" id="511009at2759"/>
<dbReference type="PANTHER" id="PTHR31745:SF1">
    <property type="entry name" value="SINGLE-STRANDED DNA-BINDING PROTEIN WHY2, MITOCHONDRIAL"/>
    <property type="match status" value="1"/>
</dbReference>
<sequence length="185" mass="20775">MMKLKQLLQSRTHLSENLLHGKPGDIRNPSWLHAFTSRVSLSTATDHFADKGNYPDRVYAPYCVYKGKASLTVYPVLPKFSRLDSGGLKVDRHGVMMLQFSPAVGERKYDWEKKQFFALSAVEVGSLLSLSPGGGCEFFHDPSMKTRRFFPDSVSSGHISSLLSLSKYPTIWAIKVFLVCGNQRE</sequence>
<evidence type="ECO:0000256" key="1">
    <source>
        <dbReference type="ARBA" id="ARBA00006061"/>
    </source>
</evidence>
<keyword evidence="2" id="KW-0809">Transit peptide</keyword>
<dbReference type="GO" id="GO:0006952">
    <property type="term" value="P:defense response"/>
    <property type="evidence" value="ECO:0007669"/>
    <property type="project" value="InterPro"/>
</dbReference>
<dbReference type="PANTHER" id="PTHR31745">
    <property type="entry name" value="SINGLE-STRANDED DNA-BINDING PROTEIN WHY2, MITOCHONDRIAL"/>
    <property type="match status" value="1"/>
</dbReference>
<gene>
    <name evidence="3" type="ORF">VITISV_034895</name>
</gene>
<comment type="similarity">
    <text evidence="1">Belongs to the Whirly family.</text>
</comment>
<evidence type="ECO:0008006" key="4">
    <source>
        <dbReference type="Google" id="ProtNLM"/>
    </source>
</evidence>
<dbReference type="AlphaFoldDB" id="A5B3B9"/>
<dbReference type="GO" id="GO:0006355">
    <property type="term" value="P:regulation of DNA-templated transcription"/>
    <property type="evidence" value="ECO:0007669"/>
    <property type="project" value="InterPro"/>
</dbReference>
<dbReference type="InterPro" id="IPR013742">
    <property type="entry name" value="Whirly"/>
</dbReference>
<protein>
    <recommendedName>
        <fullName evidence="4">Single-stranded DNA-binding protein WHY2, mitochondrial</fullName>
    </recommendedName>
</protein>
<evidence type="ECO:0000256" key="2">
    <source>
        <dbReference type="ARBA" id="ARBA00022946"/>
    </source>
</evidence>
<organism evidence="3">
    <name type="scientific">Vitis vinifera</name>
    <name type="common">Grape</name>
    <dbReference type="NCBI Taxonomy" id="29760"/>
    <lineage>
        <taxon>Eukaryota</taxon>
        <taxon>Viridiplantae</taxon>
        <taxon>Streptophyta</taxon>
        <taxon>Embryophyta</taxon>
        <taxon>Tracheophyta</taxon>
        <taxon>Spermatophyta</taxon>
        <taxon>Magnoliopsida</taxon>
        <taxon>eudicotyledons</taxon>
        <taxon>Gunneridae</taxon>
        <taxon>Pentapetalae</taxon>
        <taxon>rosids</taxon>
        <taxon>Vitales</taxon>
        <taxon>Vitaceae</taxon>
        <taxon>Viteae</taxon>
        <taxon>Vitis</taxon>
    </lineage>
</organism>
<dbReference type="EMBL" id="AM445188">
    <property type="protein sequence ID" value="CAN74120.1"/>
    <property type="molecule type" value="Genomic_DNA"/>
</dbReference>
<dbReference type="ExpressionAtlas" id="A5B3B9">
    <property type="expression patterns" value="baseline and differential"/>
</dbReference>
<name>A5B3B9_VITVI</name>
<dbReference type="GO" id="GO:0003697">
    <property type="term" value="F:single-stranded DNA binding"/>
    <property type="evidence" value="ECO:0007669"/>
    <property type="project" value="InterPro"/>
</dbReference>
<reference evidence="3" key="1">
    <citation type="journal article" date="2007" name="PLoS ONE">
        <title>The first genome sequence of an elite grapevine cultivar (Pinot noir Vitis vinifera L.): coping with a highly heterozygous genome.</title>
        <authorList>
            <person name="Velasco R."/>
            <person name="Zharkikh A."/>
            <person name="Troggio M."/>
            <person name="Cartwright D.A."/>
            <person name="Cestaro A."/>
            <person name="Pruss D."/>
            <person name="Pindo M."/>
            <person name="FitzGerald L.M."/>
            <person name="Vezzulli S."/>
            <person name="Reid J."/>
            <person name="Malacarne G."/>
            <person name="Iliev D."/>
            <person name="Coppola G."/>
            <person name="Wardell B."/>
            <person name="Micheletti D."/>
            <person name="Macalma T."/>
            <person name="Facci M."/>
            <person name="Mitchell J.T."/>
            <person name="Perazzolli M."/>
            <person name="Eldredge G."/>
            <person name="Gatto P."/>
            <person name="Oyzerski R."/>
            <person name="Moretto M."/>
            <person name="Gutin N."/>
            <person name="Stefanini M."/>
            <person name="Chen Y."/>
            <person name="Segala C."/>
            <person name="Davenport C."/>
            <person name="Dematte L."/>
            <person name="Mraz A."/>
            <person name="Battilana J."/>
            <person name="Stormo K."/>
            <person name="Costa F."/>
            <person name="Tao Q."/>
            <person name="Si-Ammour A."/>
            <person name="Harkins T."/>
            <person name="Lackey A."/>
            <person name="Perbost C."/>
            <person name="Taillon B."/>
            <person name="Stella A."/>
            <person name="Solovyev V."/>
            <person name="Fawcett J.A."/>
            <person name="Sterck L."/>
            <person name="Vandepoele K."/>
            <person name="Grando S.M."/>
            <person name="Toppo S."/>
            <person name="Moser C."/>
            <person name="Lanchbury J."/>
            <person name="Bogden R."/>
            <person name="Skolnick M."/>
            <person name="Sgaramella V."/>
            <person name="Bhatnagar S.K."/>
            <person name="Fontana P."/>
            <person name="Gutin A."/>
            <person name="Van de Peer Y."/>
            <person name="Salamini F."/>
            <person name="Viola R."/>
        </authorList>
    </citation>
    <scope>NUCLEOTIDE SEQUENCE</scope>
</reference>
<dbReference type="Gene3D" id="2.30.31.10">
    <property type="entry name" value="Transcriptional Coactivator Pc4, Chain A"/>
    <property type="match status" value="1"/>
</dbReference>
<accession>A5B3B9</accession>